<sequence length="55" mass="6185">MIYLTMLSILSIMSYGKIKTIYRSTFLIQGILDSLIVVPLNIGILRIQILKIVGC</sequence>
<gene>
    <name evidence="1" type="ORF">ERS132416_00245</name>
</gene>
<dbReference type="AlphaFoldDB" id="A0A0Z8ESA6"/>
<proteinExistence type="predicted"/>
<dbReference type="EMBL" id="FIHD01000002">
    <property type="protein sequence ID" value="CYU67135.1"/>
    <property type="molecule type" value="Genomic_DNA"/>
</dbReference>
<accession>A0A0Z8ESA6</accession>
<protein>
    <submittedName>
        <fullName evidence="1">Uncharacterized protein</fullName>
    </submittedName>
</protein>
<dbReference type="Proteomes" id="UP000073494">
    <property type="component" value="Unassembled WGS sequence"/>
</dbReference>
<name>A0A0Z8ESA6_STRSU</name>
<evidence type="ECO:0000313" key="1">
    <source>
        <dbReference type="EMBL" id="CYU67135.1"/>
    </source>
</evidence>
<organism evidence="1 2">
    <name type="scientific">Streptococcus suis</name>
    <dbReference type="NCBI Taxonomy" id="1307"/>
    <lineage>
        <taxon>Bacteria</taxon>
        <taxon>Bacillati</taxon>
        <taxon>Bacillota</taxon>
        <taxon>Bacilli</taxon>
        <taxon>Lactobacillales</taxon>
        <taxon>Streptococcaceae</taxon>
        <taxon>Streptococcus</taxon>
    </lineage>
</organism>
<evidence type="ECO:0000313" key="2">
    <source>
        <dbReference type="Proteomes" id="UP000073494"/>
    </source>
</evidence>
<reference evidence="1 2" key="1">
    <citation type="submission" date="2016-02" db="EMBL/GenBank/DDBJ databases">
        <authorList>
            <consortium name="Pathogen Informatics"/>
        </authorList>
    </citation>
    <scope>NUCLEOTIDE SEQUENCE [LARGE SCALE GENOMIC DNA]</scope>
    <source>
        <strain evidence="1 2">LSS54</strain>
    </source>
</reference>